<dbReference type="EMBL" id="FNVR01000001">
    <property type="protein sequence ID" value="SEF47858.1"/>
    <property type="molecule type" value="Genomic_DNA"/>
</dbReference>
<reference evidence="2" key="1">
    <citation type="submission" date="2016-10" db="EMBL/GenBank/DDBJ databases">
        <authorList>
            <person name="Varghese N."/>
            <person name="Submissions S."/>
        </authorList>
    </citation>
    <scope>NUCLEOTIDE SEQUENCE [LARGE SCALE GENOMIC DNA]</scope>
    <source>
        <strain evidence="2">DSM 17298</strain>
    </source>
</reference>
<dbReference type="Proteomes" id="UP000236736">
    <property type="component" value="Unassembled WGS sequence"/>
</dbReference>
<evidence type="ECO:0000313" key="1">
    <source>
        <dbReference type="EMBL" id="SEF47858.1"/>
    </source>
</evidence>
<organism evidence="1 2">
    <name type="scientific">Algoriphagus boritolerans DSM 17298 = JCM 18970</name>
    <dbReference type="NCBI Taxonomy" id="1120964"/>
    <lineage>
        <taxon>Bacteria</taxon>
        <taxon>Pseudomonadati</taxon>
        <taxon>Bacteroidota</taxon>
        <taxon>Cytophagia</taxon>
        <taxon>Cytophagales</taxon>
        <taxon>Cyclobacteriaceae</taxon>
        <taxon>Algoriphagus</taxon>
    </lineage>
</organism>
<dbReference type="OrthoDB" id="826316at2"/>
<dbReference type="AlphaFoldDB" id="A0A1H5SCZ6"/>
<sequence>MSILNFFSKAVTGYKNKTRTLLGHKVVYKYTGKSVLFDPFTMIRELQYRFQDATILDCPVNLEEEILTQELREPEYVLPNVIFTCKIPEGEFRVKRFVRNPGNKPISIYDFFLDGKFLAKFKRIYDYGAAFDKLCQSPEILEQLRQKESIQGFRLPCLMGTEIYVENFSHSQTWLIYDLEGLNRVQSSF</sequence>
<gene>
    <name evidence="1" type="ORF">SAMN03080598_00371</name>
</gene>
<accession>A0A1H5SCZ6</accession>
<protein>
    <submittedName>
        <fullName evidence="1">Uncharacterized protein</fullName>
    </submittedName>
</protein>
<keyword evidence="2" id="KW-1185">Reference proteome</keyword>
<dbReference type="RefSeq" id="WP_103923077.1">
    <property type="nucleotide sequence ID" value="NZ_FNVR01000001.1"/>
</dbReference>
<evidence type="ECO:0000313" key="2">
    <source>
        <dbReference type="Proteomes" id="UP000236736"/>
    </source>
</evidence>
<proteinExistence type="predicted"/>
<name>A0A1H5SCZ6_9BACT</name>